<evidence type="ECO:0000313" key="1">
    <source>
        <dbReference type="EMBL" id="CAK84532.1"/>
    </source>
</evidence>
<sequence>RIIEETKYQILDYQNVKYNLEQDKNFGEEVTINIYNKPKFELITFYQGGLQDNKYDGKGLIKDWINNYEYDGYWKEGKKDGNGKLKILNTEVLLQNEFSELVVEYSDDYLSKGKSPESEDYQIKSYEIEFFWDEALKVHKHDRKYFITFDISKLCKIFGSKLIDQLRSIKNSLSNCRKAR</sequence>
<gene>
    <name evidence="1" type="ORF">GSPATT00039691001</name>
</gene>
<protein>
    <submittedName>
        <fullName evidence="1">Uncharacterized protein</fullName>
    </submittedName>
</protein>
<dbReference type="HOGENOM" id="CLU_1500189_0_0_1"/>
<feature type="non-terminal residue" evidence="1">
    <location>
        <position position="1"/>
    </location>
</feature>
<evidence type="ECO:0000313" key="2">
    <source>
        <dbReference type="Proteomes" id="UP000000600"/>
    </source>
</evidence>
<dbReference type="RefSeq" id="XP_001451929.1">
    <property type="nucleotide sequence ID" value="XM_001451892.1"/>
</dbReference>
<dbReference type="GeneID" id="5037714"/>
<keyword evidence="2" id="KW-1185">Reference proteome</keyword>
<proteinExistence type="predicted"/>
<dbReference type="AlphaFoldDB" id="A0DNB5"/>
<name>A0DNB5_PARTE</name>
<reference evidence="1 2" key="1">
    <citation type="journal article" date="2006" name="Nature">
        <title>Global trends of whole-genome duplications revealed by the ciliate Paramecium tetraurelia.</title>
        <authorList>
            <consortium name="Genoscope"/>
            <person name="Aury J.-M."/>
            <person name="Jaillon O."/>
            <person name="Duret L."/>
            <person name="Noel B."/>
            <person name="Jubin C."/>
            <person name="Porcel B.M."/>
            <person name="Segurens B."/>
            <person name="Daubin V."/>
            <person name="Anthouard V."/>
            <person name="Aiach N."/>
            <person name="Arnaiz O."/>
            <person name="Billaut A."/>
            <person name="Beisson J."/>
            <person name="Blanc I."/>
            <person name="Bouhouche K."/>
            <person name="Camara F."/>
            <person name="Duharcourt S."/>
            <person name="Guigo R."/>
            <person name="Gogendeau D."/>
            <person name="Katinka M."/>
            <person name="Keller A.-M."/>
            <person name="Kissmehl R."/>
            <person name="Klotz C."/>
            <person name="Koll F."/>
            <person name="Le Moue A."/>
            <person name="Lepere C."/>
            <person name="Malinsky S."/>
            <person name="Nowacki M."/>
            <person name="Nowak J.K."/>
            <person name="Plattner H."/>
            <person name="Poulain J."/>
            <person name="Ruiz F."/>
            <person name="Serrano V."/>
            <person name="Zagulski M."/>
            <person name="Dessen P."/>
            <person name="Betermier M."/>
            <person name="Weissenbach J."/>
            <person name="Scarpelli C."/>
            <person name="Schachter V."/>
            <person name="Sperling L."/>
            <person name="Meyer E."/>
            <person name="Cohen J."/>
            <person name="Wincker P."/>
        </authorList>
    </citation>
    <scope>NUCLEOTIDE SEQUENCE [LARGE SCALE GENOMIC DNA]</scope>
    <source>
        <strain evidence="1 2">Stock d4-2</strain>
    </source>
</reference>
<dbReference type="SUPFAM" id="SSF82185">
    <property type="entry name" value="Histone H3 K4-specific methyltransferase SET7/9 N-terminal domain"/>
    <property type="match status" value="1"/>
</dbReference>
<dbReference type="InParanoid" id="A0DNB5"/>
<dbReference type="EMBL" id="CT868516">
    <property type="protein sequence ID" value="CAK84532.1"/>
    <property type="molecule type" value="Genomic_DNA"/>
</dbReference>
<dbReference type="Proteomes" id="UP000000600">
    <property type="component" value="Unassembled WGS sequence"/>
</dbReference>
<organism evidence="1 2">
    <name type="scientific">Paramecium tetraurelia</name>
    <dbReference type="NCBI Taxonomy" id="5888"/>
    <lineage>
        <taxon>Eukaryota</taxon>
        <taxon>Sar</taxon>
        <taxon>Alveolata</taxon>
        <taxon>Ciliophora</taxon>
        <taxon>Intramacronucleata</taxon>
        <taxon>Oligohymenophorea</taxon>
        <taxon>Peniculida</taxon>
        <taxon>Parameciidae</taxon>
        <taxon>Paramecium</taxon>
    </lineage>
</organism>
<accession>A0DNB5</accession>
<dbReference type="KEGG" id="ptm:GSPATT00039691001"/>